<keyword evidence="4 7" id="KW-0560">Oxidoreductase</keyword>
<evidence type="ECO:0000256" key="5">
    <source>
        <dbReference type="ARBA" id="ARBA00023157"/>
    </source>
</evidence>
<sequence>MEWDVIIIGGGPAGLTAGLYAARARLKTLLLEKLVPGGQASTTAEIENYPGAGKGITGPELTQRMEEQAREFGMEIINKEVNEIKLSGRKRIVKCGSEEFVAKAVIIATGAEPRKLGVPGEDGFRGRGVSYCATCDGAFFTGKRVMVVGGGDTAIEEALFLTRFAEKVIVVHRRDQLRATRVLQDRAFKNKKIEVIWDSVVKEIKGKELVEEVILENVKTGETVNVPADGVFVAIGYSPSTGFLKGLVELDGNGYVITDDNMQTNIPGVFAAGDLRQKPLRQVVTAVSDGAVAAVSASRYIEDMEK</sequence>
<evidence type="ECO:0000256" key="6">
    <source>
        <dbReference type="ARBA" id="ARBA00023284"/>
    </source>
</evidence>
<dbReference type="InterPro" id="IPR008255">
    <property type="entry name" value="Pyr_nucl-diS_OxRdtase_2_AS"/>
</dbReference>
<feature type="domain" description="FAD/NAD(P)-binding" evidence="9">
    <location>
        <begin position="4"/>
        <end position="290"/>
    </location>
</feature>
<dbReference type="InterPro" id="IPR050097">
    <property type="entry name" value="Ferredoxin-NADP_redctase_2"/>
</dbReference>
<comment type="catalytic activity">
    <reaction evidence="7">
        <text>[thioredoxin]-dithiol + NADP(+) = [thioredoxin]-disulfide + NADPH + H(+)</text>
        <dbReference type="Rhea" id="RHEA:20345"/>
        <dbReference type="Rhea" id="RHEA-COMP:10698"/>
        <dbReference type="Rhea" id="RHEA-COMP:10700"/>
        <dbReference type="ChEBI" id="CHEBI:15378"/>
        <dbReference type="ChEBI" id="CHEBI:29950"/>
        <dbReference type="ChEBI" id="CHEBI:50058"/>
        <dbReference type="ChEBI" id="CHEBI:57783"/>
        <dbReference type="ChEBI" id="CHEBI:58349"/>
        <dbReference type="EC" id="1.8.1.9"/>
    </reaction>
</comment>
<dbReference type="InterPro" id="IPR023753">
    <property type="entry name" value="FAD/NAD-binding_dom"/>
</dbReference>
<keyword evidence="6 7" id="KW-0676">Redox-active center</keyword>
<accession>A0A8A0RN36</accession>
<dbReference type="EMBL" id="CP059066">
    <property type="protein sequence ID" value="QSQ09010.1"/>
    <property type="molecule type" value="Genomic_DNA"/>
</dbReference>
<name>A0A8A0RN36_9FIRM</name>
<dbReference type="GO" id="GO:0004791">
    <property type="term" value="F:thioredoxin-disulfide reductase (NADPH) activity"/>
    <property type="evidence" value="ECO:0007669"/>
    <property type="project" value="UniProtKB-UniRule"/>
</dbReference>
<dbReference type="PRINTS" id="PR00368">
    <property type="entry name" value="FADPNR"/>
</dbReference>
<dbReference type="Pfam" id="PF07992">
    <property type="entry name" value="Pyr_redox_2"/>
    <property type="match status" value="1"/>
</dbReference>
<reference evidence="10" key="1">
    <citation type="submission" date="2020-07" db="EMBL/GenBank/DDBJ databases">
        <title>Koleobacter methoxysyntrophicus gen. nov., sp. nov., a novel anaerobic bacterium isolated from deep subsurface oil field and proposal of Koleobacterales ord. nov. in the phylum Firmicutes.</title>
        <authorList>
            <person name="Sakamoto S."/>
            <person name="Tamaki H."/>
        </authorList>
    </citation>
    <scope>NUCLEOTIDE SEQUENCE</scope>
    <source>
        <strain evidence="10">NRmbB1</strain>
    </source>
</reference>
<gene>
    <name evidence="10" type="primary">trxB_3</name>
    <name evidence="10" type="ORF">H0A61_01367</name>
</gene>
<keyword evidence="8" id="KW-0521">NADP</keyword>
<evidence type="ECO:0000313" key="10">
    <source>
        <dbReference type="EMBL" id="QSQ09010.1"/>
    </source>
</evidence>
<dbReference type="SUPFAM" id="SSF51905">
    <property type="entry name" value="FAD/NAD(P)-binding domain"/>
    <property type="match status" value="1"/>
</dbReference>
<dbReference type="InterPro" id="IPR036188">
    <property type="entry name" value="FAD/NAD-bd_sf"/>
</dbReference>
<keyword evidence="11" id="KW-1185">Reference proteome</keyword>
<dbReference type="PANTHER" id="PTHR48105">
    <property type="entry name" value="THIOREDOXIN REDUCTASE 1-RELATED-RELATED"/>
    <property type="match status" value="1"/>
</dbReference>
<comment type="similarity">
    <text evidence="1 7">Belongs to the class-II pyridine nucleotide-disulfide oxidoreductase family.</text>
</comment>
<comment type="cofactor">
    <cofactor evidence="8">
        <name>FAD</name>
        <dbReference type="ChEBI" id="CHEBI:57692"/>
    </cofactor>
    <text evidence="8">Binds 1 FAD per subunit.</text>
</comment>
<evidence type="ECO:0000256" key="8">
    <source>
        <dbReference type="RuleBase" id="RU003881"/>
    </source>
</evidence>
<evidence type="ECO:0000259" key="9">
    <source>
        <dbReference type="Pfam" id="PF07992"/>
    </source>
</evidence>
<dbReference type="Proteomes" id="UP000662904">
    <property type="component" value="Chromosome"/>
</dbReference>
<evidence type="ECO:0000256" key="7">
    <source>
        <dbReference type="RuleBase" id="RU003880"/>
    </source>
</evidence>
<dbReference type="KEGG" id="kme:H0A61_01367"/>
<dbReference type="Gene3D" id="3.50.50.60">
    <property type="entry name" value="FAD/NAD(P)-binding domain"/>
    <property type="match status" value="2"/>
</dbReference>
<proteinExistence type="inferred from homology"/>
<dbReference type="GO" id="GO:0005737">
    <property type="term" value="C:cytoplasm"/>
    <property type="evidence" value="ECO:0007669"/>
    <property type="project" value="InterPro"/>
</dbReference>
<keyword evidence="2 7" id="KW-0285">Flavoprotein</keyword>
<evidence type="ECO:0000256" key="3">
    <source>
        <dbReference type="ARBA" id="ARBA00022827"/>
    </source>
</evidence>
<dbReference type="GO" id="GO:0019430">
    <property type="term" value="P:removal of superoxide radicals"/>
    <property type="evidence" value="ECO:0007669"/>
    <property type="project" value="UniProtKB-UniRule"/>
</dbReference>
<dbReference type="PROSITE" id="PS00573">
    <property type="entry name" value="PYRIDINE_REDOX_2"/>
    <property type="match status" value="1"/>
</dbReference>
<dbReference type="PRINTS" id="PR00469">
    <property type="entry name" value="PNDRDTASEII"/>
</dbReference>
<evidence type="ECO:0000313" key="11">
    <source>
        <dbReference type="Proteomes" id="UP000662904"/>
    </source>
</evidence>
<comment type="subunit">
    <text evidence="7">Homodimer.</text>
</comment>
<protein>
    <recommendedName>
        <fullName evidence="7">Thioredoxin reductase</fullName>
        <ecNumber evidence="7">1.8.1.9</ecNumber>
    </recommendedName>
</protein>
<evidence type="ECO:0000256" key="1">
    <source>
        <dbReference type="ARBA" id="ARBA00009333"/>
    </source>
</evidence>
<dbReference type="NCBIfam" id="TIGR01292">
    <property type="entry name" value="TRX_reduct"/>
    <property type="match status" value="1"/>
</dbReference>
<keyword evidence="3 7" id="KW-0274">FAD</keyword>
<dbReference type="EC" id="1.8.1.9" evidence="7"/>
<organism evidence="10 11">
    <name type="scientific">Koleobacter methoxysyntrophicus</name>
    <dbReference type="NCBI Taxonomy" id="2751313"/>
    <lineage>
        <taxon>Bacteria</taxon>
        <taxon>Bacillati</taxon>
        <taxon>Bacillota</taxon>
        <taxon>Clostridia</taxon>
        <taxon>Koleobacterales</taxon>
        <taxon>Koleobacteraceae</taxon>
        <taxon>Koleobacter</taxon>
    </lineage>
</organism>
<keyword evidence="5" id="KW-1015">Disulfide bond</keyword>
<dbReference type="RefSeq" id="WP_206709204.1">
    <property type="nucleotide sequence ID" value="NZ_CP059066.1"/>
</dbReference>
<evidence type="ECO:0000256" key="4">
    <source>
        <dbReference type="ARBA" id="ARBA00023002"/>
    </source>
</evidence>
<evidence type="ECO:0000256" key="2">
    <source>
        <dbReference type="ARBA" id="ARBA00022630"/>
    </source>
</evidence>
<dbReference type="InterPro" id="IPR005982">
    <property type="entry name" value="Thioredox_Rdtase"/>
</dbReference>
<dbReference type="AlphaFoldDB" id="A0A8A0RN36"/>